<dbReference type="AlphaFoldDB" id="A0A9Q2W247"/>
<proteinExistence type="inferred from homology"/>
<dbReference type="InterPro" id="IPR036165">
    <property type="entry name" value="YefM-like_sf"/>
</dbReference>
<accession>A0A9Q2W247</accession>
<dbReference type="RefSeq" id="WP_031259153.1">
    <property type="nucleotide sequence ID" value="NZ_JAHEWX010000009.1"/>
</dbReference>
<evidence type="ECO:0000256" key="2">
    <source>
        <dbReference type="RuleBase" id="RU362080"/>
    </source>
</evidence>
<dbReference type="InterPro" id="IPR006442">
    <property type="entry name" value="Antitoxin_Phd/YefM"/>
</dbReference>
<name>A0A9Q2W247_9MICO</name>
<protein>
    <recommendedName>
        <fullName evidence="2">Antitoxin</fullName>
    </recommendedName>
</protein>
<evidence type="ECO:0000313" key="3">
    <source>
        <dbReference type="EMBL" id="MBT1541937.1"/>
    </source>
</evidence>
<dbReference type="PANTHER" id="PTHR33713">
    <property type="entry name" value="ANTITOXIN YAFN-RELATED"/>
    <property type="match status" value="1"/>
</dbReference>
<dbReference type="InterPro" id="IPR051405">
    <property type="entry name" value="phD/YefM_antitoxin"/>
</dbReference>
<dbReference type="PANTHER" id="PTHR33713:SF10">
    <property type="entry name" value="ANTITOXIN YAFN"/>
    <property type="match status" value="1"/>
</dbReference>
<comment type="similarity">
    <text evidence="1 2">Belongs to the phD/YefM antitoxin family.</text>
</comment>
<comment type="function">
    <text evidence="2">Antitoxin component of a type II toxin-antitoxin (TA) system.</text>
</comment>
<dbReference type="NCBIfam" id="TIGR01552">
    <property type="entry name" value="phd_fam"/>
    <property type="match status" value="1"/>
</dbReference>
<dbReference type="Gene3D" id="3.40.1620.10">
    <property type="entry name" value="YefM-like domain"/>
    <property type="match status" value="1"/>
</dbReference>
<gene>
    <name evidence="3" type="ORF">KK103_09205</name>
</gene>
<comment type="caution">
    <text evidence="3">The sequence shown here is derived from an EMBL/GenBank/DDBJ whole genome shotgun (WGS) entry which is preliminary data.</text>
</comment>
<sequence>MSEVSISEARGRLASIIDDARHAPVYLTRRNKRVAAVVDAAVLDRLLEAAEDLDDLVAYDEAVAESARIGGENVKWDDLKRELGLG</sequence>
<dbReference type="EMBL" id="JAHEWX010000009">
    <property type="protein sequence ID" value="MBT1541937.1"/>
    <property type="molecule type" value="Genomic_DNA"/>
</dbReference>
<reference evidence="3" key="1">
    <citation type="submission" date="2021-05" db="EMBL/GenBank/DDBJ databases">
        <title>Whole genome sequence of Curtobacterium flaccumfaciens pv. flaccumfaciens strain CFBP 3417.</title>
        <authorList>
            <person name="Osdaghi E."/>
            <person name="Taghouti G."/>
            <person name="Portier P."/>
            <person name="Fazliarab A."/>
            <person name="Taghavi S.M."/>
            <person name="Briand M."/>
            <person name="Le-Saux M."/>
            <person name="Jacques M.-A."/>
        </authorList>
    </citation>
    <scope>NUCLEOTIDE SEQUENCE</scope>
    <source>
        <strain evidence="3">CFBP 3417</strain>
    </source>
</reference>
<organism evidence="3 4">
    <name type="scientific">Curtobacterium flaccumfaciens pv. flaccumfaciens</name>
    <dbReference type="NCBI Taxonomy" id="138532"/>
    <lineage>
        <taxon>Bacteria</taxon>
        <taxon>Bacillati</taxon>
        <taxon>Actinomycetota</taxon>
        <taxon>Actinomycetes</taxon>
        <taxon>Micrococcales</taxon>
        <taxon>Microbacteriaceae</taxon>
        <taxon>Curtobacterium</taxon>
    </lineage>
</organism>
<dbReference type="Proteomes" id="UP000709437">
    <property type="component" value="Unassembled WGS sequence"/>
</dbReference>
<evidence type="ECO:0000313" key="4">
    <source>
        <dbReference type="Proteomes" id="UP000709437"/>
    </source>
</evidence>
<evidence type="ECO:0000256" key="1">
    <source>
        <dbReference type="ARBA" id="ARBA00009981"/>
    </source>
</evidence>
<dbReference type="SUPFAM" id="SSF143120">
    <property type="entry name" value="YefM-like"/>
    <property type="match status" value="1"/>
</dbReference>
<dbReference type="Pfam" id="PF02604">
    <property type="entry name" value="PhdYeFM_antitox"/>
    <property type="match status" value="1"/>
</dbReference>